<evidence type="ECO:0000313" key="1">
    <source>
        <dbReference type="EMBL" id="GFT53779.1"/>
    </source>
</evidence>
<accession>A0A8X6P9Z6</accession>
<evidence type="ECO:0000313" key="2">
    <source>
        <dbReference type="Proteomes" id="UP000887013"/>
    </source>
</evidence>
<name>A0A8X6P9Z6_NEPPI</name>
<proteinExistence type="predicted"/>
<organism evidence="1 2">
    <name type="scientific">Nephila pilipes</name>
    <name type="common">Giant wood spider</name>
    <name type="synonym">Nephila maculata</name>
    <dbReference type="NCBI Taxonomy" id="299642"/>
    <lineage>
        <taxon>Eukaryota</taxon>
        <taxon>Metazoa</taxon>
        <taxon>Ecdysozoa</taxon>
        <taxon>Arthropoda</taxon>
        <taxon>Chelicerata</taxon>
        <taxon>Arachnida</taxon>
        <taxon>Araneae</taxon>
        <taxon>Araneomorphae</taxon>
        <taxon>Entelegynae</taxon>
        <taxon>Araneoidea</taxon>
        <taxon>Nephilidae</taxon>
        <taxon>Nephila</taxon>
    </lineage>
</organism>
<comment type="caution">
    <text evidence="1">The sequence shown here is derived from an EMBL/GenBank/DDBJ whole genome shotgun (WGS) entry which is preliminary data.</text>
</comment>
<reference evidence="1" key="1">
    <citation type="submission" date="2020-08" db="EMBL/GenBank/DDBJ databases">
        <title>Multicomponent nature underlies the extraordinary mechanical properties of spider dragline silk.</title>
        <authorList>
            <person name="Kono N."/>
            <person name="Nakamura H."/>
            <person name="Mori M."/>
            <person name="Yoshida Y."/>
            <person name="Ohtoshi R."/>
            <person name="Malay A.D."/>
            <person name="Moran D.A.P."/>
            <person name="Tomita M."/>
            <person name="Numata K."/>
            <person name="Arakawa K."/>
        </authorList>
    </citation>
    <scope>NUCLEOTIDE SEQUENCE</scope>
</reference>
<dbReference type="EMBL" id="BMAW01017409">
    <property type="protein sequence ID" value="GFT53779.1"/>
    <property type="molecule type" value="Genomic_DNA"/>
</dbReference>
<sequence>MRFSGSYIIPPLPWATPPVRHGNGKVSPECDTIPEQGRHVEERIAGYAKHGGAPVIVDRMKPMPHSEKRDYRI</sequence>
<keyword evidence="2" id="KW-1185">Reference proteome</keyword>
<dbReference type="AlphaFoldDB" id="A0A8X6P9Z6"/>
<dbReference type="Proteomes" id="UP000887013">
    <property type="component" value="Unassembled WGS sequence"/>
</dbReference>
<protein>
    <submittedName>
        <fullName evidence="1">Uncharacterized protein</fullName>
    </submittedName>
</protein>
<gene>
    <name evidence="1" type="ORF">NPIL_578091</name>
</gene>